<evidence type="ECO:0000259" key="6">
    <source>
        <dbReference type="Pfam" id="PF00291"/>
    </source>
</evidence>
<sequence>MTVPLLHERFPAIVGRLPFRRLGTAPTPVRAVAGLSGVWVKDDGGYGTLYGGNKVRKLEWTLADLLRRGRRTVVTAGGTGSHHAVAVARYATAAGLRVAVVALEQPYDDHVARQAAAVRATGATVRRVRSVPAGYLAAGLLLARAAVTGGRPGLLPIGGSSPRGCLGYVEAALELAAQVASGELPAPRQVVVPVGSGGTAAGLALGLGLAGLPTQVVGVLVNDQTPMGEPQVRRLAEATARLLRRSGARLPAPAPLAPLTVRADWLGPGYGLATPASTAAAPWLADHAGVHAEPVYTAKAAAALRDLTGAEPGHGPVLYWHTADDLHLT</sequence>
<evidence type="ECO:0000256" key="5">
    <source>
        <dbReference type="PIRSR" id="PIRSR006278-2"/>
    </source>
</evidence>
<dbReference type="GO" id="GO:1901605">
    <property type="term" value="P:alpha-amino acid metabolic process"/>
    <property type="evidence" value="ECO:0007669"/>
    <property type="project" value="UniProtKB-ARBA"/>
</dbReference>
<dbReference type="Gene3D" id="3.40.50.1100">
    <property type="match status" value="2"/>
</dbReference>
<name>A0A3N1GEV2_9ACTN</name>
<comment type="similarity">
    <text evidence="2">Belongs to the ACC deaminase/D-cysteine desulfhydrase family.</text>
</comment>
<dbReference type="InterPro" id="IPR001926">
    <property type="entry name" value="TrpB-like_PALP"/>
</dbReference>
<keyword evidence="3 5" id="KW-0663">Pyridoxal phosphate</keyword>
<dbReference type="GO" id="GO:0019148">
    <property type="term" value="F:D-cysteine desulfhydrase activity"/>
    <property type="evidence" value="ECO:0007669"/>
    <property type="project" value="TreeGrafter"/>
</dbReference>
<dbReference type="Proteomes" id="UP000271683">
    <property type="component" value="Unassembled WGS sequence"/>
</dbReference>
<evidence type="ECO:0000313" key="8">
    <source>
        <dbReference type="Proteomes" id="UP000271683"/>
    </source>
</evidence>
<evidence type="ECO:0000256" key="1">
    <source>
        <dbReference type="ARBA" id="ARBA00001933"/>
    </source>
</evidence>
<dbReference type="RefSeq" id="WP_123678775.1">
    <property type="nucleotide sequence ID" value="NZ_RJKL01000001.1"/>
</dbReference>
<evidence type="ECO:0000313" key="7">
    <source>
        <dbReference type="EMBL" id="ROP28842.1"/>
    </source>
</evidence>
<dbReference type="EMBL" id="RJKL01000001">
    <property type="protein sequence ID" value="ROP28842.1"/>
    <property type="molecule type" value="Genomic_DNA"/>
</dbReference>
<feature type="modified residue" description="N6-(pyridoxal phosphate)lysine" evidence="5">
    <location>
        <position position="54"/>
    </location>
</feature>
<gene>
    <name evidence="7" type="ORF">EDD30_1619</name>
</gene>
<evidence type="ECO:0000256" key="2">
    <source>
        <dbReference type="ARBA" id="ARBA00008639"/>
    </source>
</evidence>
<organism evidence="7 8">
    <name type="scientific">Couchioplanes caeruleus</name>
    <dbReference type="NCBI Taxonomy" id="56438"/>
    <lineage>
        <taxon>Bacteria</taxon>
        <taxon>Bacillati</taxon>
        <taxon>Actinomycetota</taxon>
        <taxon>Actinomycetes</taxon>
        <taxon>Micromonosporales</taxon>
        <taxon>Micromonosporaceae</taxon>
        <taxon>Couchioplanes</taxon>
    </lineage>
</organism>
<dbReference type="Pfam" id="PF00291">
    <property type="entry name" value="PALP"/>
    <property type="match status" value="1"/>
</dbReference>
<accession>A0A3N1GEV2</accession>
<dbReference type="InterPro" id="IPR027278">
    <property type="entry name" value="ACCD_DCysDesulf"/>
</dbReference>
<dbReference type="PANTHER" id="PTHR43780:SF2">
    <property type="entry name" value="1-AMINOCYCLOPROPANE-1-CARBOXYLATE DEAMINASE-RELATED"/>
    <property type="match status" value="1"/>
</dbReference>
<feature type="domain" description="Tryptophan synthase beta chain-like PALP" evidence="6">
    <location>
        <begin position="22"/>
        <end position="322"/>
    </location>
</feature>
<proteinExistence type="inferred from homology"/>
<feature type="active site" description="Nucleophile" evidence="4">
    <location>
        <position position="81"/>
    </location>
</feature>
<comment type="cofactor">
    <cofactor evidence="1">
        <name>pyridoxal 5'-phosphate</name>
        <dbReference type="ChEBI" id="CHEBI:597326"/>
    </cofactor>
</comment>
<protein>
    <submittedName>
        <fullName evidence="7">D-cysteine desulfhydrase</fullName>
    </submittedName>
</protein>
<dbReference type="AlphaFoldDB" id="A0A3N1GEV2"/>
<dbReference type="PIRSF" id="PIRSF006278">
    <property type="entry name" value="ACCD_DCysDesulf"/>
    <property type="match status" value="1"/>
</dbReference>
<dbReference type="SUPFAM" id="SSF53686">
    <property type="entry name" value="Tryptophan synthase beta subunit-like PLP-dependent enzymes"/>
    <property type="match status" value="1"/>
</dbReference>
<reference evidence="7 8" key="1">
    <citation type="submission" date="2018-11" db="EMBL/GenBank/DDBJ databases">
        <title>Sequencing the genomes of 1000 actinobacteria strains.</title>
        <authorList>
            <person name="Klenk H.-P."/>
        </authorList>
    </citation>
    <scope>NUCLEOTIDE SEQUENCE [LARGE SCALE GENOMIC DNA]</scope>
    <source>
        <strain evidence="7 8">DSM 43634</strain>
    </source>
</reference>
<evidence type="ECO:0000256" key="4">
    <source>
        <dbReference type="PIRSR" id="PIRSR006278-1"/>
    </source>
</evidence>
<dbReference type="PANTHER" id="PTHR43780">
    <property type="entry name" value="1-AMINOCYCLOPROPANE-1-CARBOXYLATE DEAMINASE-RELATED"/>
    <property type="match status" value="1"/>
</dbReference>
<comment type="caution">
    <text evidence="7">The sequence shown here is derived from an EMBL/GenBank/DDBJ whole genome shotgun (WGS) entry which is preliminary data.</text>
</comment>
<evidence type="ECO:0000256" key="3">
    <source>
        <dbReference type="ARBA" id="ARBA00022898"/>
    </source>
</evidence>
<dbReference type="OrthoDB" id="9801249at2"/>
<dbReference type="InterPro" id="IPR036052">
    <property type="entry name" value="TrpB-like_PALP_sf"/>
</dbReference>